<dbReference type="PANTHER" id="PTHR30572:SF18">
    <property type="entry name" value="ABC-TYPE MACROLIDE FAMILY EXPORT SYSTEM PERMEASE COMPONENT 2"/>
    <property type="match status" value="1"/>
</dbReference>
<dbReference type="EMBL" id="FSRA01000001">
    <property type="protein sequence ID" value="SIO12219.1"/>
    <property type="molecule type" value="Genomic_DNA"/>
</dbReference>
<reference evidence="9 10" key="1">
    <citation type="submission" date="2016-11" db="EMBL/GenBank/DDBJ databases">
        <authorList>
            <person name="Jaros S."/>
            <person name="Januszkiewicz K."/>
            <person name="Wedrychowicz H."/>
        </authorList>
    </citation>
    <scope>NUCLEOTIDE SEQUENCE [LARGE SCALE GENOMIC DNA]</scope>
    <source>
        <strain evidence="9 10">DSM 24787</strain>
    </source>
</reference>
<feature type="transmembrane region" description="Helical" evidence="6">
    <location>
        <begin position="389"/>
        <end position="413"/>
    </location>
</feature>
<dbReference type="RefSeq" id="WP_074240039.1">
    <property type="nucleotide sequence ID" value="NZ_FSRA01000001.1"/>
</dbReference>
<protein>
    <submittedName>
        <fullName evidence="9">Putative ABC transport system permease protein</fullName>
    </submittedName>
</protein>
<feature type="transmembrane region" description="Helical" evidence="6">
    <location>
        <begin position="21"/>
        <end position="41"/>
    </location>
</feature>
<name>A0A1N6GXG1_9BACT</name>
<evidence type="ECO:0000256" key="5">
    <source>
        <dbReference type="ARBA" id="ARBA00023136"/>
    </source>
</evidence>
<feature type="transmembrane region" description="Helical" evidence="6">
    <location>
        <begin position="771"/>
        <end position="793"/>
    </location>
</feature>
<dbReference type="OrthoDB" id="5933722at2"/>
<dbReference type="GO" id="GO:0005886">
    <property type="term" value="C:plasma membrane"/>
    <property type="evidence" value="ECO:0007669"/>
    <property type="project" value="UniProtKB-SubCell"/>
</dbReference>
<accession>A0A1N6GXG1</accession>
<dbReference type="AlphaFoldDB" id="A0A1N6GXG1"/>
<evidence type="ECO:0000256" key="2">
    <source>
        <dbReference type="ARBA" id="ARBA00022475"/>
    </source>
</evidence>
<proteinExistence type="predicted"/>
<comment type="subcellular location">
    <subcellularLocation>
        <location evidence="1">Cell membrane</location>
        <topology evidence="1">Multi-pass membrane protein</topology>
    </subcellularLocation>
</comment>
<keyword evidence="3 6" id="KW-0812">Transmembrane</keyword>
<evidence type="ECO:0000256" key="6">
    <source>
        <dbReference type="SAM" id="Phobius"/>
    </source>
</evidence>
<dbReference type="Proteomes" id="UP000185003">
    <property type="component" value="Unassembled WGS sequence"/>
</dbReference>
<dbReference type="PANTHER" id="PTHR30572">
    <property type="entry name" value="MEMBRANE COMPONENT OF TRANSPORTER-RELATED"/>
    <property type="match status" value="1"/>
</dbReference>
<feature type="domain" description="ABC3 transporter permease C-terminal" evidence="7">
    <location>
        <begin position="691"/>
        <end position="793"/>
    </location>
</feature>
<feature type="transmembrane region" description="Helical" evidence="6">
    <location>
        <begin position="742"/>
        <end position="759"/>
    </location>
</feature>
<evidence type="ECO:0000313" key="9">
    <source>
        <dbReference type="EMBL" id="SIO12219.1"/>
    </source>
</evidence>
<feature type="transmembrane region" description="Helical" evidence="6">
    <location>
        <begin position="684"/>
        <end position="707"/>
    </location>
</feature>
<keyword evidence="4 6" id="KW-1133">Transmembrane helix</keyword>
<keyword evidence="2" id="KW-1003">Cell membrane</keyword>
<gene>
    <name evidence="9" type="ORF">SAMN04488055_3042</name>
</gene>
<evidence type="ECO:0000256" key="3">
    <source>
        <dbReference type="ARBA" id="ARBA00022692"/>
    </source>
</evidence>
<dbReference type="STRING" id="536979.SAMN04488055_3042"/>
<feature type="domain" description="MacB-like periplasmic core" evidence="8">
    <location>
        <begin position="20"/>
        <end position="237"/>
    </location>
</feature>
<dbReference type="InterPro" id="IPR050250">
    <property type="entry name" value="Macrolide_Exporter_MacB"/>
</dbReference>
<organism evidence="9 10">
    <name type="scientific">Chitinophaga niabensis</name>
    <dbReference type="NCBI Taxonomy" id="536979"/>
    <lineage>
        <taxon>Bacteria</taxon>
        <taxon>Pseudomonadati</taxon>
        <taxon>Bacteroidota</taxon>
        <taxon>Chitinophagia</taxon>
        <taxon>Chitinophagales</taxon>
        <taxon>Chitinophagaceae</taxon>
        <taxon>Chitinophaga</taxon>
    </lineage>
</organism>
<evidence type="ECO:0000259" key="8">
    <source>
        <dbReference type="Pfam" id="PF12704"/>
    </source>
</evidence>
<feature type="transmembrane region" description="Helical" evidence="6">
    <location>
        <begin position="346"/>
        <end position="369"/>
    </location>
</feature>
<evidence type="ECO:0000313" key="10">
    <source>
        <dbReference type="Proteomes" id="UP000185003"/>
    </source>
</evidence>
<keyword evidence="10" id="KW-1185">Reference proteome</keyword>
<evidence type="ECO:0000256" key="1">
    <source>
        <dbReference type="ARBA" id="ARBA00004651"/>
    </source>
</evidence>
<evidence type="ECO:0000256" key="4">
    <source>
        <dbReference type="ARBA" id="ARBA00022989"/>
    </source>
</evidence>
<dbReference type="GO" id="GO:0022857">
    <property type="term" value="F:transmembrane transporter activity"/>
    <property type="evidence" value="ECO:0007669"/>
    <property type="project" value="TreeGrafter"/>
</dbReference>
<dbReference type="InterPro" id="IPR003838">
    <property type="entry name" value="ABC3_permease_C"/>
</dbReference>
<keyword evidence="5 6" id="KW-0472">Membrane</keyword>
<feature type="transmembrane region" description="Helical" evidence="6">
    <location>
        <begin position="434"/>
        <end position="458"/>
    </location>
</feature>
<dbReference type="Pfam" id="PF02687">
    <property type="entry name" value="FtsX"/>
    <property type="match status" value="2"/>
</dbReference>
<feature type="transmembrane region" description="Helical" evidence="6">
    <location>
        <begin position="295"/>
        <end position="317"/>
    </location>
</feature>
<sequence>MIRNYFKLAFRNLLRNKIFTAINISGLAMGIAICLVIMLFIKNEWSYDRHNEKADRIVRVVFKGSVQGQAMKEANVMPPTAQTLLKDYPEVEAATRIRNAGAATFSHKEKSFKEEALAFADASLFSVFTLPFVKGDPGTALLEPNTIVISEAVAQKYFGREDPIGQLLEIKNEQKAYKVTGVMKAIPVNAHFHFDLFLSMASLPDQSSDSWMISGYFTYLLLKPGIAWQKLEAKLPQVVEKYMGPQLHQSMGFTLAEFRKKGNDIGLYLQPLTDIHLRSNLMPMTELEPTGDMRYVYIFGAVAIFMLLIACINFMNLSTASASKRAREVGIRKVLGSAKTDLVRQFLLESILLTAFAMILGLVLVYLALPVFNHLTGKELRLGLTTNPWLIPSLLLFGLFVGVLAGSYPAFMLSSFNPVKVLKGRFTGGKATMGLRSGLVVFQFAVSIILIVGTVVVYQQLTYIQNKKLGYERDQVIVLPETSRLGVNENAFRERLLQDPRVVNISTSGYLPAGPTYNNNFFVYAKEQAEQIKTLRYDVDDSYIPTMSMQVIAGRNFSRNYGTDSTGAILNEAAVKALGWDTQNALGQTITRSHNKAGTDKVTYHVIGIVKDFHFRSLHEQISPLVMVLASYNGTMIVKAKTKDISGLLADMNKTWNDLKAAAPLNYSFLDERFKATYEAEQKIALILGISASLTIFVACLGLFGLATFTAEQRTKEIGVRKVLGATVTSIVALLSKDFLKLVLIANVLALPVAWWIMNKWLQEFAYRIDISWSVFVIAILSAILIALAAVSFHSVKAALTNPVRSLRGE</sequence>
<evidence type="ECO:0000259" key="7">
    <source>
        <dbReference type="Pfam" id="PF02687"/>
    </source>
</evidence>
<dbReference type="Pfam" id="PF12704">
    <property type="entry name" value="MacB_PCD"/>
    <property type="match status" value="1"/>
</dbReference>
<feature type="domain" description="ABC3 transporter permease C-terminal" evidence="7">
    <location>
        <begin position="301"/>
        <end position="418"/>
    </location>
</feature>
<dbReference type="InterPro" id="IPR025857">
    <property type="entry name" value="MacB_PCD"/>
</dbReference>